<dbReference type="PANTHER" id="PTHR33840">
    <property type="match status" value="1"/>
</dbReference>
<feature type="domain" description="T6SS Phospholipase effector Tle1-like catalytic" evidence="1">
    <location>
        <begin position="4"/>
        <end position="275"/>
    </location>
</feature>
<dbReference type="SUPFAM" id="SSF53474">
    <property type="entry name" value="alpha/beta-Hydrolases"/>
    <property type="match status" value="1"/>
</dbReference>
<accession>A0A1J8Q3K7</accession>
<dbReference type="STRING" id="180088.A0A1J8Q3K7"/>
<proteinExistence type="predicted"/>
<dbReference type="InterPro" id="IPR029058">
    <property type="entry name" value="AB_hydrolase_fold"/>
</dbReference>
<dbReference type="AlphaFoldDB" id="A0A1J8Q3K7"/>
<evidence type="ECO:0000259" key="1">
    <source>
        <dbReference type="Pfam" id="PF09994"/>
    </source>
</evidence>
<name>A0A1J8Q3K7_9AGAM</name>
<dbReference type="OrthoDB" id="3057168at2759"/>
<dbReference type="InterPro" id="IPR018712">
    <property type="entry name" value="Tle1-like_cat"/>
</dbReference>
<comment type="caution">
    <text evidence="2">The sequence shown here is derived from an EMBL/GenBank/DDBJ whole genome shotgun (WGS) entry which is preliminary data.</text>
</comment>
<protein>
    <recommendedName>
        <fullName evidence="1">T6SS Phospholipase effector Tle1-like catalytic domain-containing protein</fullName>
    </recommendedName>
</protein>
<gene>
    <name evidence="2" type="ORF">AZE42_07572</name>
</gene>
<sequence>MFKKRIIVCCDGTWEDGGITKQSWKHTNILKLSQVLKHADTRPQVWIPQIVYYQSHISEAHSFDSQDIDGATGASLINNVQEAYAFISQNYQPGDEIFLFGFSRGAYIARMVAMAVGAVGVLDRSDMDHFPNIFLLYKQLGKETDPIKIEELKASLSKWTSHDSRGKRRANSDDDSFSIKCVGVFDTVGSVGVPEKLMYKSSSAKSIFGFPSNELGEHIERAYHALAIDETRLDFNCCKFEQTNGGRRKGQILKQIGGSSEEHDLSDLTLWWMAANIRHMLYIDVAYFLSLLDPVAPWGMQPPHK</sequence>
<dbReference type="EMBL" id="LVVM01006346">
    <property type="protein sequence ID" value="OJA08305.1"/>
    <property type="molecule type" value="Genomic_DNA"/>
</dbReference>
<reference evidence="2 3" key="1">
    <citation type="submission" date="2016-03" db="EMBL/GenBank/DDBJ databases">
        <title>Comparative genomics of the ectomycorrhizal sister species Rhizopogon vinicolor and Rhizopogon vesiculosus (Basidiomycota: Boletales) reveals a divergence of the mating type B locus.</title>
        <authorList>
            <person name="Mujic A.B."/>
            <person name="Kuo A."/>
            <person name="Tritt A."/>
            <person name="Lipzen A."/>
            <person name="Chen C."/>
            <person name="Johnson J."/>
            <person name="Sharma A."/>
            <person name="Barry K."/>
            <person name="Grigoriev I.V."/>
            <person name="Spatafora J.W."/>
        </authorList>
    </citation>
    <scope>NUCLEOTIDE SEQUENCE [LARGE SCALE GENOMIC DNA]</scope>
    <source>
        <strain evidence="2 3">AM-OR11-056</strain>
    </source>
</reference>
<dbReference type="PANTHER" id="PTHR33840:SF1">
    <property type="entry name" value="TLE1 PHOSPHOLIPASE DOMAIN-CONTAINING PROTEIN"/>
    <property type="match status" value="1"/>
</dbReference>
<organism evidence="2 3">
    <name type="scientific">Rhizopogon vesiculosus</name>
    <dbReference type="NCBI Taxonomy" id="180088"/>
    <lineage>
        <taxon>Eukaryota</taxon>
        <taxon>Fungi</taxon>
        <taxon>Dikarya</taxon>
        <taxon>Basidiomycota</taxon>
        <taxon>Agaricomycotina</taxon>
        <taxon>Agaricomycetes</taxon>
        <taxon>Agaricomycetidae</taxon>
        <taxon>Boletales</taxon>
        <taxon>Suillineae</taxon>
        <taxon>Rhizopogonaceae</taxon>
        <taxon>Rhizopogon</taxon>
    </lineage>
</organism>
<keyword evidence="3" id="KW-1185">Reference proteome</keyword>
<dbReference type="Pfam" id="PF09994">
    <property type="entry name" value="T6SS_Tle1-like_cat"/>
    <property type="match status" value="1"/>
</dbReference>
<evidence type="ECO:0000313" key="3">
    <source>
        <dbReference type="Proteomes" id="UP000183567"/>
    </source>
</evidence>
<dbReference type="Proteomes" id="UP000183567">
    <property type="component" value="Unassembled WGS sequence"/>
</dbReference>
<evidence type="ECO:0000313" key="2">
    <source>
        <dbReference type="EMBL" id="OJA08305.1"/>
    </source>
</evidence>